<keyword evidence="3 6" id="KW-1133">Transmembrane helix</keyword>
<feature type="region of interest" description="Disordered" evidence="5">
    <location>
        <begin position="214"/>
        <end position="241"/>
    </location>
</feature>
<feature type="transmembrane region" description="Helical" evidence="6">
    <location>
        <begin position="62"/>
        <end position="83"/>
    </location>
</feature>
<sequence>MIKSRAIALGCVSALVVICGIILSILLHFMVVNLVEGYKDSLTFSTSENQYGSLKTVTQNNYIWVAGLVFIVPGVLGFIAAFVQNKCMLVTTCIFSMIFLLIMGLMFFFAGFAIVVLIMAVGSISEQCRDTYEGCQCLSQDSNGYSLEYSNTPFKTCDYFATLASLIIGILTIIVIAWVIMLAEFVLACYYACRSKPQSSQGVVYTPAQQPMMAPQGQYPPPPYGNQQQPMYYDDQPPVKM</sequence>
<evidence type="ECO:0000256" key="5">
    <source>
        <dbReference type="SAM" id="MobiDB-lite"/>
    </source>
</evidence>
<dbReference type="Pfam" id="PF04103">
    <property type="entry name" value="CD20"/>
    <property type="match status" value="1"/>
</dbReference>
<evidence type="ECO:0000256" key="2">
    <source>
        <dbReference type="ARBA" id="ARBA00022692"/>
    </source>
</evidence>
<evidence type="ECO:0000313" key="7">
    <source>
        <dbReference type="Proteomes" id="UP000694888"/>
    </source>
</evidence>
<evidence type="ECO:0000256" key="1">
    <source>
        <dbReference type="ARBA" id="ARBA00004141"/>
    </source>
</evidence>
<feature type="transmembrane region" description="Helical" evidence="6">
    <location>
        <begin position="159"/>
        <end position="192"/>
    </location>
</feature>
<dbReference type="RefSeq" id="XP_005101695.1">
    <property type="nucleotide sequence ID" value="XM_005101638.3"/>
</dbReference>
<evidence type="ECO:0000256" key="4">
    <source>
        <dbReference type="ARBA" id="ARBA00023136"/>
    </source>
</evidence>
<keyword evidence="4 6" id="KW-0472">Membrane</keyword>
<proteinExistence type="predicted"/>
<evidence type="ECO:0000256" key="6">
    <source>
        <dbReference type="SAM" id="Phobius"/>
    </source>
</evidence>
<dbReference type="GeneID" id="101852775"/>
<evidence type="ECO:0000313" key="8">
    <source>
        <dbReference type="RefSeq" id="XP_005101695.1"/>
    </source>
</evidence>
<comment type="subcellular location">
    <subcellularLocation>
        <location evidence="1">Membrane</location>
        <topology evidence="1">Multi-pass membrane protein</topology>
    </subcellularLocation>
</comment>
<keyword evidence="2 6" id="KW-0812">Transmembrane</keyword>
<organism evidence="7 8">
    <name type="scientific">Aplysia californica</name>
    <name type="common">California sea hare</name>
    <dbReference type="NCBI Taxonomy" id="6500"/>
    <lineage>
        <taxon>Eukaryota</taxon>
        <taxon>Metazoa</taxon>
        <taxon>Spiralia</taxon>
        <taxon>Lophotrochozoa</taxon>
        <taxon>Mollusca</taxon>
        <taxon>Gastropoda</taxon>
        <taxon>Heterobranchia</taxon>
        <taxon>Euthyneura</taxon>
        <taxon>Tectipleura</taxon>
        <taxon>Aplysiida</taxon>
        <taxon>Aplysioidea</taxon>
        <taxon>Aplysiidae</taxon>
        <taxon>Aplysia</taxon>
    </lineage>
</organism>
<reference evidence="8" key="1">
    <citation type="submission" date="2025-08" db="UniProtKB">
        <authorList>
            <consortium name="RefSeq"/>
        </authorList>
    </citation>
    <scope>IDENTIFICATION</scope>
</reference>
<feature type="transmembrane region" description="Helical" evidence="6">
    <location>
        <begin position="95"/>
        <end position="121"/>
    </location>
</feature>
<keyword evidence="7" id="KW-1185">Reference proteome</keyword>
<dbReference type="InterPro" id="IPR007237">
    <property type="entry name" value="CD20-like"/>
</dbReference>
<dbReference type="Proteomes" id="UP000694888">
    <property type="component" value="Unplaced"/>
</dbReference>
<gene>
    <name evidence="8" type="primary">LOC101852775</name>
</gene>
<name>A0ABM0JUD2_APLCA</name>
<evidence type="ECO:0000256" key="3">
    <source>
        <dbReference type="ARBA" id="ARBA00022989"/>
    </source>
</evidence>
<accession>A0ABM0JUD2</accession>
<feature type="compositionally biased region" description="Low complexity" evidence="5">
    <location>
        <begin position="225"/>
        <end position="241"/>
    </location>
</feature>
<feature type="transmembrane region" description="Helical" evidence="6">
    <location>
        <begin position="7"/>
        <end position="31"/>
    </location>
</feature>
<protein>
    <submittedName>
        <fullName evidence="8">Uncharacterized protein LOC101852775</fullName>
    </submittedName>
</protein>